<accession>A0A7G9Z5Z0</accession>
<name>A0A7G9Z5Z0_9EURY</name>
<proteinExistence type="predicted"/>
<protein>
    <submittedName>
        <fullName evidence="1">Uncharacterized protein</fullName>
    </submittedName>
</protein>
<dbReference type="AlphaFoldDB" id="A0A7G9Z5Z0"/>
<sequence length="434" mass="51204">MNLSKKIKKFCKKLTFEYPRDEFNGKSSPMMGYVPDDIEIDRTKGNYFVLYDEYYRDYYEIFKTLRDELSLEYLKDNELKNALWHFTCETIAGYSDYRNTDRLKEKINEFSSSMLRPLEEYEVLIPILYLDVKDLEIKIGDVTIKKFDELALQDWGIPSDVFRETANKTMAIIPEKGNNPKLICDRARRKADFIIRILQVSLSTDPYIQDKNLLFKQGVCSFYRKRDSPSSVRSQWQSRYNFPPLVIDERLEKSINNFLCNISDILEEEKYLPELRERFERALMWIGRSIEEKDPDIKIINLSTALETILTNKSDGKKGETLAYRMLLLNAHVKRPFIDPAKVLWIYELRSNIIHGSQIGIASDHEYSTMKFVAIETLRYSLEILHRDGLKDHNNFIKAIKSYNESKTILDWLKEQGDKRSLEIKKCMENDLAK</sequence>
<reference evidence="1" key="1">
    <citation type="submission" date="2020-06" db="EMBL/GenBank/DDBJ databases">
        <title>Unique genomic features of the anaerobic methanotrophic archaea.</title>
        <authorList>
            <person name="Chadwick G.L."/>
            <person name="Skennerton C.T."/>
            <person name="Laso-Perez R."/>
            <person name="Leu A.O."/>
            <person name="Speth D.R."/>
            <person name="Yu H."/>
            <person name="Morgan-Lang C."/>
            <person name="Hatzenpichler R."/>
            <person name="Goudeau D."/>
            <person name="Malmstrom R."/>
            <person name="Brazelton W.J."/>
            <person name="Woyke T."/>
            <person name="Hallam S.J."/>
            <person name="Tyson G.W."/>
            <person name="Wegener G."/>
            <person name="Boetius A."/>
            <person name="Orphan V."/>
        </authorList>
    </citation>
    <scope>NUCLEOTIDE SEQUENCE</scope>
</reference>
<gene>
    <name evidence="1" type="ORF">EEOEGNLI_00011</name>
</gene>
<organism evidence="1">
    <name type="scientific">Candidatus Methanophaga sp. ANME-1 ERB7</name>
    <dbReference type="NCBI Taxonomy" id="2759913"/>
    <lineage>
        <taxon>Archaea</taxon>
        <taxon>Methanobacteriati</taxon>
        <taxon>Methanobacteriota</taxon>
        <taxon>Stenosarchaea group</taxon>
        <taxon>Methanomicrobia</taxon>
        <taxon>Candidatus Methanophagales</taxon>
        <taxon>Candidatus Methanophagaceae</taxon>
        <taxon>Candidatus Methanophaga</taxon>
    </lineage>
</organism>
<dbReference type="EMBL" id="MT631625">
    <property type="protein sequence ID" value="QNO55674.1"/>
    <property type="molecule type" value="Genomic_DNA"/>
</dbReference>
<evidence type="ECO:0000313" key="1">
    <source>
        <dbReference type="EMBL" id="QNO55674.1"/>
    </source>
</evidence>